<evidence type="ECO:0000313" key="2">
    <source>
        <dbReference type="Proteomes" id="UP001597344"/>
    </source>
</evidence>
<keyword evidence="1" id="KW-0378">Hydrolase</keyword>
<name>A0ABW5AQL0_9FLAO</name>
<comment type="caution">
    <text evidence="1">The sequence shown here is derived from an EMBL/GenBank/DDBJ whole genome shotgun (WGS) entry which is preliminary data.</text>
</comment>
<dbReference type="Pfam" id="PF12388">
    <property type="entry name" value="Peptidase_M57"/>
    <property type="match status" value="1"/>
</dbReference>
<evidence type="ECO:0000313" key="1">
    <source>
        <dbReference type="EMBL" id="MFD2185268.1"/>
    </source>
</evidence>
<keyword evidence="1" id="KW-0645">Protease</keyword>
<proteinExistence type="predicted"/>
<dbReference type="Proteomes" id="UP001597344">
    <property type="component" value="Unassembled WGS sequence"/>
</dbReference>
<gene>
    <name evidence="1" type="ORF">ACFSJT_00570</name>
</gene>
<dbReference type="PROSITE" id="PS51257">
    <property type="entry name" value="PROKAR_LIPOPROTEIN"/>
    <property type="match status" value="1"/>
</dbReference>
<dbReference type="InterPro" id="IPR024653">
    <property type="entry name" value="Peptidase_M10/M27/M57"/>
</dbReference>
<protein>
    <submittedName>
        <fullName evidence="1">M57 family metalloprotease</fullName>
    </submittedName>
</protein>
<keyword evidence="2" id="KW-1185">Reference proteome</keyword>
<dbReference type="SUPFAM" id="SSF55486">
    <property type="entry name" value="Metalloproteases ('zincins'), catalytic domain"/>
    <property type="match status" value="1"/>
</dbReference>
<organism evidence="1 2">
    <name type="scientific">Aquimarina celericrescens</name>
    <dbReference type="NCBI Taxonomy" id="1964542"/>
    <lineage>
        <taxon>Bacteria</taxon>
        <taxon>Pseudomonadati</taxon>
        <taxon>Bacteroidota</taxon>
        <taxon>Flavobacteriia</taxon>
        <taxon>Flavobacteriales</taxon>
        <taxon>Flavobacteriaceae</taxon>
        <taxon>Aquimarina</taxon>
    </lineage>
</organism>
<dbReference type="Gene3D" id="3.40.390.10">
    <property type="entry name" value="Collagenase (Catalytic Domain)"/>
    <property type="match status" value="1"/>
</dbReference>
<accession>A0ABW5AQL0</accession>
<reference evidence="2" key="1">
    <citation type="journal article" date="2019" name="Int. J. Syst. Evol. Microbiol.">
        <title>The Global Catalogue of Microorganisms (GCM) 10K type strain sequencing project: providing services to taxonomists for standard genome sequencing and annotation.</title>
        <authorList>
            <consortium name="The Broad Institute Genomics Platform"/>
            <consortium name="The Broad Institute Genome Sequencing Center for Infectious Disease"/>
            <person name="Wu L."/>
            <person name="Ma J."/>
        </authorList>
    </citation>
    <scope>NUCLEOTIDE SEQUENCE [LARGE SCALE GENOMIC DNA]</scope>
    <source>
        <strain evidence="2">DT92</strain>
    </source>
</reference>
<dbReference type="EMBL" id="JBHUHY010000002">
    <property type="protein sequence ID" value="MFD2185268.1"/>
    <property type="molecule type" value="Genomic_DNA"/>
</dbReference>
<sequence length="279" mass="30705">MKKSKVLSFYTVVFLMITIFISCDSDNPEELSQFENEISKEVLAKLEKAHFTTENARIIEFMGERGVAVEDMFLTFEQIDELLQGVIGPHEKQYRTTNLVTGLPRVITVSVDPALGSLGSDALDAMITMYNSENLQLTFQRVAFGLNGRRKANIEVTEFYELESGGFITLGRAAGFPDRRGNPAKGFGINSRWFELLNPSLAEVKGTMAHEVGHCIGFRHTDFMTRESCGQNINEGSAGVGAIHIDGTPTISDSSSLMQACGPADSFNNNDIIALNVLY</sequence>
<dbReference type="RefSeq" id="WP_378318226.1">
    <property type="nucleotide sequence ID" value="NZ_JBHUHY010000002.1"/>
</dbReference>
<dbReference type="GO" id="GO:0008237">
    <property type="term" value="F:metallopeptidase activity"/>
    <property type="evidence" value="ECO:0007669"/>
    <property type="project" value="UniProtKB-KW"/>
</dbReference>
<keyword evidence="1" id="KW-0482">Metalloprotease</keyword>
<dbReference type="InterPro" id="IPR024079">
    <property type="entry name" value="MetalloPept_cat_dom_sf"/>
</dbReference>